<dbReference type="EMBL" id="DS989843">
    <property type="protein sequence ID" value="EDX77805.1"/>
    <property type="molecule type" value="Genomic_DNA"/>
</dbReference>
<sequence>MIGAIEELLNFPGTTVIGYQLIEGFICLHLKLLSWDSGGFCCLV</sequence>
<dbReference type="Proteomes" id="UP000003835">
    <property type="component" value="Unassembled WGS sequence"/>
</dbReference>
<evidence type="ECO:0000313" key="1">
    <source>
        <dbReference type="EMBL" id="EDX77805.1"/>
    </source>
</evidence>
<dbReference type="HOGENOM" id="CLU_3214832_0_0_3"/>
<name>B4VKB2_9CYAN</name>
<accession>B4VKB2</accession>
<evidence type="ECO:0000313" key="2">
    <source>
        <dbReference type="Proteomes" id="UP000003835"/>
    </source>
</evidence>
<keyword evidence="2" id="KW-1185">Reference proteome</keyword>
<proteinExistence type="predicted"/>
<reference evidence="1 2" key="1">
    <citation type="submission" date="2008-07" db="EMBL/GenBank/DDBJ databases">
        <authorList>
            <person name="Tandeau de Marsac N."/>
            <person name="Ferriera S."/>
            <person name="Johnson J."/>
            <person name="Kravitz S."/>
            <person name="Beeson K."/>
            <person name="Sutton G."/>
            <person name="Rogers Y.-H."/>
            <person name="Friedman R."/>
            <person name="Frazier M."/>
            <person name="Venter J.C."/>
        </authorList>
    </citation>
    <scope>NUCLEOTIDE SEQUENCE [LARGE SCALE GENOMIC DNA]</scope>
    <source>
        <strain evidence="1 2">PCC 7420</strain>
    </source>
</reference>
<organism evidence="1 2">
    <name type="scientific">Coleofasciculus chthonoplastes PCC 7420</name>
    <dbReference type="NCBI Taxonomy" id="118168"/>
    <lineage>
        <taxon>Bacteria</taxon>
        <taxon>Bacillati</taxon>
        <taxon>Cyanobacteriota</taxon>
        <taxon>Cyanophyceae</taxon>
        <taxon>Coleofasciculales</taxon>
        <taxon>Coleofasciculaceae</taxon>
        <taxon>Coleofasciculus</taxon>
    </lineage>
</organism>
<protein>
    <submittedName>
        <fullName evidence="1">Uncharacterized protein</fullName>
    </submittedName>
</protein>
<gene>
    <name evidence="1" type="ORF">MC7420_3129</name>
</gene>
<dbReference type="AlphaFoldDB" id="B4VKB2"/>